<keyword evidence="1" id="KW-0812">Transmembrane</keyword>
<sequence length="90" mass="9867">MAIASALSSVIGSGVEGFEASKRSKYPGYTVPKSWINFVVFLIMLLAVAFFGKVMWNELLAKFITVLKPLPSVFHVVAMYIALDIFFGSS</sequence>
<proteinExistence type="predicted"/>
<dbReference type="EMBL" id="MN741020">
    <property type="protein sequence ID" value="QHU22972.1"/>
    <property type="molecule type" value="Genomic_DNA"/>
</dbReference>
<name>A0A6C0KYB5_9ZZZZ</name>
<protein>
    <submittedName>
        <fullName evidence="2">Uncharacterized protein</fullName>
    </submittedName>
</protein>
<evidence type="ECO:0000256" key="1">
    <source>
        <dbReference type="SAM" id="Phobius"/>
    </source>
</evidence>
<reference evidence="2" key="1">
    <citation type="journal article" date="2020" name="Nature">
        <title>Giant virus diversity and host interactions through global metagenomics.</title>
        <authorList>
            <person name="Schulz F."/>
            <person name="Roux S."/>
            <person name="Paez-Espino D."/>
            <person name="Jungbluth S."/>
            <person name="Walsh D.A."/>
            <person name="Denef V.J."/>
            <person name="McMahon K.D."/>
            <person name="Konstantinidis K.T."/>
            <person name="Eloe-Fadrosh E.A."/>
            <person name="Kyrpides N.C."/>
            <person name="Woyke T."/>
        </authorList>
    </citation>
    <scope>NUCLEOTIDE SEQUENCE</scope>
    <source>
        <strain evidence="2">GVMAG-S-ERX555907-63</strain>
    </source>
</reference>
<keyword evidence="1" id="KW-1133">Transmembrane helix</keyword>
<dbReference type="AlphaFoldDB" id="A0A6C0KYB5"/>
<feature type="transmembrane region" description="Helical" evidence="1">
    <location>
        <begin position="33"/>
        <end position="51"/>
    </location>
</feature>
<accession>A0A6C0KYB5</accession>
<feature type="transmembrane region" description="Helical" evidence="1">
    <location>
        <begin position="63"/>
        <end position="83"/>
    </location>
</feature>
<organism evidence="2">
    <name type="scientific">viral metagenome</name>
    <dbReference type="NCBI Taxonomy" id="1070528"/>
    <lineage>
        <taxon>unclassified sequences</taxon>
        <taxon>metagenomes</taxon>
        <taxon>organismal metagenomes</taxon>
    </lineage>
</organism>
<keyword evidence="1" id="KW-0472">Membrane</keyword>
<evidence type="ECO:0000313" key="2">
    <source>
        <dbReference type="EMBL" id="QHU22972.1"/>
    </source>
</evidence>